<keyword evidence="2" id="KW-0378">Hydrolase</keyword>
<protein>
    <submittedName>
        <fullName evidence="4">Gluconolactonase</fullName>
    </submittedName>
</protein>
<dbReference type="Gene3D" id="2.120.10.30">
    <property type="entry name" value="TolB, C-terminal domain"/>
    <property type="match status" value="1"/>
</dbReference>
<dbReference type="InterPro" id="IPR013658">
    <property type="entry name" value="SGL"/>
</dbReference>
<comment type="similarity">
    <text evidence="1">Belongs to the SMP-30/CGR1 family.</text>
</comment>
<organism evidence="4 5">
    <name type="scientific">Dictyobacter formicarum</name>
    <dbReference type="NCBI Taxonomy" id="2778368"/>
    <lineage>
        <taxon>Bacteria</taxon>
        <taxon>Bacillati</taxon>
        <taxon>Chloroflexota</taxon>
        <taxon>Ktedonobacteria</taxon>
        <taxon>Ktedonobacterales</taxon>
        <taxon>Dictyobacteraceae</taxon>
        <taxon>Dictyobacter</taxon>
    </lineage>
</organism>
<keyword evidence="5" id="KW-1185">Reference proteome</keyword>
<dbReference type="InterPro" id="IPR051262">
    <property type="entry name" value="SMP-30/CGR1_Lactonase"/>
</dbReference>
<evidence type="ECO:0000256" key="2">
    <source>
        <dbReference type="ARBA" id="ARBA00022801"/>
    </source>
</evidence>
<name>A0ABQ3VJS5_9CHLR</name>
<gene>
    <name evidence="4" type="ORF">KSZ_38590</name>
</gene>
<accession>A0ABQ3VJS5</accession>
<sequence>MKGNFNMSEVQTLLSGLAFGESPRWHEGRLWFSHWGTNEVVAVDLEGKSEVVVRVPTTLPFCIDWLPDGRLLVVSGREGLLLRREPDGELVTHATLSSLASIWNEIVVDGRGNIYVNGGAFDAPGVIALVTPDGTVRQVADGLAFPNGMVVMPDNRTLIVAESYATRLTAFDIDADGRLSNRRVWADLQGLAPDGICLDVEGAVWYASVPGKCCARVREGGEVVQTIQLDRGCFACMLGGGDRQALFMVAAEWHGFEHMMDQAHTGQVLITHAPAPGAGWP</sequence>
<reference evidence="4 5" key="1">
    <citation type="journal article" date="2021" name="Int. J. Syst. Evol. Microbiol.">
        <title>Reticulibacter mediterranei gen. nov., sp. nov., within the new family Reticulibacteraceae fam. nov., and Ktedonospora formicarum gen. nov., sp. nov., Ktedonobacter robiniae sp. nov., Dictyobacter formicarum sp. nov. and Dictyobacter arantiisoli sp. nov., belonging to the class Ktedonobacteria.</title>
        <authorList>
            <person name="Yabe S."/>
            <person name="Zheng Y."/>
            <person name="Wang C.M."/>
            <person name="Sakai Y."/>
            <person name="Abe K."/>
            <person name="Yokota A."/>
            <person name="Donadio S."/>
            <person name="Cavaletti L."/>
            <person name="Monciardini P."/>
        </authorList>
    </citation>
    <scope>NUCLEOTIDE SEQUENCE [LARGE SCALE GENOMIC DNA]</scope>
    <source>
        <strain evidence="4 5">SOSP1-9</strain>
    </source>
</reference>
<feature type="domain" description="SMP-30/Gluconolactonase/LRE-like region" evidence="3">
    <location>
        <begin position="19"/>
        <end position="251"/>
    </location>
</feature>
<dbReference type="PRINTS" id="PR01790">
    <property type="entry name" value="SMP30FAMILY"/>
</dbReference>
<comment type="caution">
    <text evidence="4">The sequence shown here is derived from an EMBL/GenBank/DDBJ whole genome shotgun (WGS) entry which is preliminary data.</text>
</comment>
<dbReference type="PANTHER" id="PTHR47572">
    <property type="entry name" value="LIPOPROTEIN-RELATED"/>
    <property type="match status" value="1"/>
</dbReference>
<dbReference type="PANTHER" id="PTHR47572:SF4">
    <property type="entry name" value="LACTONASE DRP35"/>
    <property type="match status" value="1"/>
</dbReference>
<evidence type="ECO:0000313" key="4">
    <source>
        <dbReference type="EMBL" id="GHO85853.1"/>
    </source>
</evidence>
<dbReference type="EMBL" id="BNJJ01000010">
    <property type="protein sequence ID" value="GHO85853.1"/>
    <property type="molecule type" value="Genomic_DNA"/>
</dbReference>
<dbReference type="SUPFAM" id="SSF63829">
    <property type="entry name" value="Calcium-dependent phosphotriesterase"/>
    <property type="match status" value="1"/>
</dbReference>
<evidence type="ECO:0000256" key="1">
    <source>
        <dbReference type="ARBA" id="ARBA00008853"/>
    </source>
</evidence>
<dbReference type="InterPro" id="IPR011042">
    <property type="entry name" value="6-blade_b-propeller_TolB-like"/>
</dbReference>
<dbReference type="Pfam" id="PF08450">
    <property type="entry name" value="SGL"/>
    <property type="match status" value="1"/>
</dbReference>
<proteinExistence type="inferred from homology"/>
<evidence type="ECO:0000259" key="3">
    <source>
        <dbReference type="Pfam" id="PF08450"/>
    </source>
</evidence>
<dbReference type="Proteomes" id="UP000635565">
    <property type="component" value="Unassembled WGS sequence"/>
</dbReference>
<evidence type="ECO:0000313" key="5">
    <source>
        <dbReference type="Proteomes" id="UP000635565"/>
    </source>
</evidence>
<dbReference type="InterPro" id="IPR005511">
    <property type="entry name" value="SMP-30"/>
</dbReference>